<dbReference type="SUPFAM" id="SSF57283">
    <property type="entry name" value="PMP inhibitors"/>
    <property type="match status" value="4"/>
</dbReference>
<keyword evidence="4 7" id="KW-0722">Serine protease inhibitor</keyword>
<reference evidence="11" key="3">
    <citation type="submission" date="2020-05" db="UniProtKB">
        <authorList>
            <consortium name="EnsemblMetazoa"/>
        </authorList>
    </citation>
    <scope>IDENTIFICATION</scope>
    <source>
        <strain evidence="11">Jacobina</strain>
    </source>
</reference>
<sequence length="216" mass="23701">MKFLILTILILGVSLSMGQILENDPQGRACVPRSTFMDKEGCNRCTCTNDGARYACTKKFCTSLDMQGDEPQRCTPGSTFKAADGCNTCRCSDDGKNSMCTLMACIGNPTAENAPLPYRRKRDDSECVPKSTFTAADGCNTCTCSENGKYAFCTRMECPPKQVATPYRRRRDLALEVNAGTVCEPNTSFMLDCNVCVCPAHGKYLCCTQNPCIRFN</sequence>
<dbReference type="AlphaFoldDB" id="A0A1B0CIZ3"/>
<feature type="site" description="Reactive bond" evidence="7">
    <location>
        <begin position="58"/>
        <end position="59"/>
    </location>
</feature>
<evidence type="ECO:0000313" key="12">
    <source>
        <dbReference type="Proteomes" id="UP000092461"/>
    </source>
</evidence>
<evidence type="ECO:0000256" key="3">
    <source>
        <dbReference type="ARBA" id="ARBA00022690"/>
    </source>
</evidence>
<dbReference type="Pfam" id="PF05375">
    <property type="entry name" value="Pacifastin_I"/>
    <property type="match status" value="4"/>
</dbReference>
<dbReference type="VEuPathDB" id="VectorBase:LLONM1_000591"/>
<evidence type="ECO:0000313" key="11">
    <source>
        <dbReference type="EnsemblMetazoa" id="LLOJ004426-PA"/>
    </source>
</evidence>
<comment type="similarity">
    <text evidence="6 7">Belongs to the protease inhibitor I19 family.</text>
</comment>
<reference evidence="10" key="2">
    <citation type="journal article" date="2020" name="BMC">
        <title>Leishmania infection induces a limited differential gene expression in the sand fly midgut.</title>
        <authorList>
            <person name="Coutinho-Abreu I.V."/>
            <person name="Serafim T.D."/>
            <person name="Meneses C."/>
            <person name="Kamhawi S."/>
            <person name="Oliveira F."/>
            <person name="Valenzuela J.G."/>
        </authorList>
    </citation>
    <scope>NUCLEOTIDE SEQUENCE</scope>
    <source>
        <strain evidence="10">Jacobina</strain>
        <tissue evidence="10">Midgut</tissue>
    </source>
</reference>
<organism evidence="11 12">
    <name type="scientific">Lutzomyia longipalpis</name>
    <name type="common">Sand fly</name>
    <dbReference type="NCBI Taxonomy" id="7200"/>
    <lineage>
        <taxon>Eukaryota</taxon>
        <taxon>Metazoa</taxon>
        <taxon>Ecdysozoa</taxon>
        <taxon>Arthropoda</taxon>
        <taxon>Hexapoda</taxon>
        <taxon>Insecta</taxon>
        <taxon>Pterygota</taxon>
        <taxon>Neoptera</taxon>
        <taxon>Endopterygota</taxon>
        <taxon>Diptera</taxon>
        <taxon>Nematocera</taxon>
        <taxon>Psychodoidea</taxon>
        <taxon>Psychodidae</taxon>
        <taxon>Lutzomyia</taxon>
        <taxon>Lutzomyia</taxon>
    </lineage>
</organism>
<comment type="subcellular location">
    <subcellularLocation>
        <location evidence="1">Secreted</location>
    </subcellularLocation>
</comment>
<evidence type="ECO:0000256" key="8">
    <source>
        <dbReference type="SAM" id="SignalP"/>
    </source>
</evidence>
<keyword evidence="2" id="KW-0964">Secreted</keyword>
<dbReference type="VEuPathDB" id="VectorBase:LLOJ004426"/>
<feature type="chain" id="PRO_5044555358" evidence="8">
    <location>
        <begin position="19"/>
        <end position="216"/>
    </location>
</feature>
<evidence type="ECO:0000313" key="10">
    <source>
        <dbReference type="EMBL" id="MBC1176933.1"/>
    </source>
</evidence>
<reference evidence="12" key="1">
    <citation type="submission" date="2012-05" db="EMBL/GenBank/DDBJ databases">
        <title>Whole Genome Assembly of Lutzomyia longipalpis.</title>
        <authorList>
            <person name="Richards S."/>
            <person name="Qu C."/>
            <person name="Dillon R."/>
            <person name="Worley K."/>
            <person name="Scherer S."/>
            <person name="Batterton M."/>
            <person name="Taylor A."/>
            <person name="Hawes A."/>
            <person name="Hernandez B."/>
            <person name="Kovar C."/>
            <person name="Mandapat C."/>
            <person name="Pham C."/>
            <person name="Qu C."/>
            <person name="Jing C."/>
            <person name="Bess C."/>
            <person name="Bandaranaike D."/>
            <person name="Ngo D."/>
            <person name="Ongeri F."/>
            <person name="Arias F."/>
            <person name="Lara F."/>
            <person name="Weissenberger G."/>
            <person name="Kamau G."/>
            <person name="Han H."/>
            <person name="Shen H."/>
            <person name="Dinh H."/>
            <person name="Khalil I."/>
            <person name="Jones J."/>
            <person name="Shafer J."/>
            <person name="Jayaseelan J."/>
            <person name="Quiroz J."/>
            <person name="Blankenburg K."/>
            <person name="Nguyen L."/>
            <person name="Jackson L."/>
            <person name="Francisco L."/>
            <person name="Tang L.-Y."/>
            <person name="Pu L.-L."/>
            <person name="Perales L."/>
            <person name="Lorensuhewa L."/>
            <person name="Munidasa M."/>
            <person name="Coyle M."/>
            <person name="Taylor M."/>
            <person name="Puazo M."/>
            <person name="Firestine M."/>
            <person name="Scheel M."/>
            <person name="Javaid M."/>
            <person name="Wang M."/>
            <person name="Li M."/>
            <person name="Tabassum N."/>
            <person name="Saada N."/>
            <person name="Osuji N."/>
            <person name="Aqrawi P."/>
            <person name="Fu Q."/>
            <person name="Thornton R."/>
            <person name="Raj R."/>
            <person name="Goodspeed R."/>
            <person name="Mata R."/>
            <person name="Najjar R."/>
            <person name="Gubbala S."/>
            <person name="Lee S."/>
            <person name="Denson S."/>
            <person name="Patil S."/>
            <person name="Macmil S."/>
            <person name="Qi S."/>
            <person name="Matskevitch T."/>
            <person name="Palculict T."/>
            <person name="Mathew T."/>
            <person name="Vee V."/>
            <person name="Velamala V."/>
            <person name="Korchina V."/>
            <person name="Cai W."/>
            <person name="Liu W."/>
            <person name="Dai W."/>
            <person name="Zou X."/>
            <person name="Zhu Y."/>
            <person name="Zhang Y."/>
            <person name="Wu Y.-Q."/>
            <person name="Xin Y."/>
            <person name="Nazarath L."/>
            <person name="Kovar C."/>
            <person name="Han Y."/>
            <person name="Muzny D."/>
            <person name="Gibbs R."/>
        </authorList>
    </citation>
    <scope>NUCLEOTIDE SEQUENCE [LARGE SCALE GENOMIC DNA]</scope>
    <source>
        <strain evidence="12">Jacobina</strain>
    </source>
</reference>
<evidence type="ECO:0000259" key="9">
    <source>
        <dbReference type="PROSITE" id="PS51446"/>
    </source>
</evidence>
<feature type="domain" description="Pacifastin" evidence="9">
    <location>
        <begin position="124"/>
        <end position="161"/>
    </location>
</feature>
<feature type="domain" description="Pacifastin" evidence="9">
    <location>
        <begin position="27"/>
        <end position="64"/>
    </location>
</feature>
<keyword evidence="12" id="KW-1185">Reference proteome</keyword>
<dbReference type="PROSITE" id="PS51446">
    <property type="entry name" value="PACIFASTIN"/>
    <property type="match status" value="3"/>
</dbReference>
<name>A0A1B0CIZ3_LUTLO</name>
<evidence type="ECO:0000256" key="4">
    <source>
        <dbReference type="ARBA" id="ARBA00022900"/>
    </source>
</evidence>
<dbReference type="GO" id="GO:0005576">
    <property type="term" value="C:extracellular region"/>
    <property type="evidence" value="ECO:0007669"/>
    <property type="project" value="UniProtKB-SubCell"/>
</dbReference>
<accession>A0A1B0CIZ3</accession>
<keyword evidence="8" id="KW-0732">Signal</keyword>
<dbReference type="EnsemblMetazoa" id="LLOJ004426-RA">
    <property type="protein sequence ID" value="LLOJ004426-PA"/>
    <property type="gene ID" value="LLOJ004426"/>
</dbReference>
<evidence type="ECO:0000256" key="1">
    <source>
        <dbReference type="ARBA" id="ARBA00004613"/>
    </source>
</evidence>
<feature type="signal peptide" evidence="8">
    <location>
        <begin position="1"/>
        <end position="18"/>
    </location>
</feature>
<protein>
    <submittedName>
        <fullName evidence="10">Putative serine protease inhibitor i/ii</fullName>
    </submittedName>
</protein>
<proteinExistence type="inferred from homology"/>
<feature type="domain" description="Pacifastin" evidence="9">
    <location>
        <begin position="71"/>
        <end position="108"/>
    </location>
</feature>
<dbReference type="InterPro" id="IPR008037">
    <property type="entry name" value="Pacifastin_dom"/>
</dbReference>
<dbReference type="GO" id="GO:0004867">
    <property type="term" value="F:serine-type endopeptidase inhibitor activity"/>
    <property type="evidence" value="ECO:0007669"/>
    <property type="project" value="UniProtKB-UniRule"/>
</dbReference>
<keyword evidence="5" id="KW-1015">Disulfide bond</keyword>
<comment type="caution">
    <text evidence="7">Lacks conserved residue(s) required for the propagation of feature annotation.</text>
</comment>
<keyword evidence="3 7" id="KW-0646">Protease inhibitor</keyword>
<dbReference type="EMBL" id="AJWK01013919">
    <property type="status" value="NOT_ANNOTATED_CDS"/>
    <property type="molecule type" value="Genomic_DNA"/>
</dbReference>
<evidence type="ECO:0000256" key="7">
    <source>
        <dbReference type="PROSITE-ProRule" id="PRU00776"/>
    </source>
</evidence>
<dbReference type="Proteomes" id="UP000092461">
    <property type="component" value="Unassembled WGS sequence"/>
</dbReference>
<dbReference type="InterPro" id="IPR036201">
    <property type="entry name" value="Pacifastin_dom_sf"/>
</dbReference>
<evidence type="ECO:0000256" key="2">
    <source>
        <dbReference type="ARBA" id="ARBA00022525"/>
    </source>
</evidence>
<evidence type="ECO:0000256" key="5">
    <source>
        <dbReference type="ARBA" id="ARBA00023157"/>
    </source>
</evidence>
<dbReference type="EMBL" id="GITU01008230">
    <property type="protein sequence ID" value="MBC1176933.1"/>
    <property type="molecule type" value="Transcribed_RNA"/>
</dbReference>
<evidence type="ECO:0000256" key="6">
    <source>
        <dbReference type="ARBA" id="ARBA00029459"/>
    </source>
</evidence>